<dbReference type="EMBL" id="MK494100">
    <property type="protein sequence ID" value="QBP29880.1"/>
    <property type="molecule type" value="Genomic_DNA"/>
</dbReference>
<proteinExistence type="predicted"/>
<evidence type="ECO:0000313" key="1">
    <source>
        <dbReference type="EMBL" id="QBP29880.1"/>
    </source>
</evidence>
<dbReference type="Proteomes" id="UP000295362">
    <property type="component" value="Genome"/>
</dbReference>
<evidence type="ECO:0000313" key="2">
    <source>
        <dbReference type="Proteomes" id="UP000295362"/>
    </source>
</evidence>
<sequence>MSINPFYGPLPSIEDVNRAIEFVGWAYEGGDDVAVEMYRERYGDAPNFAFDSPDMGLLLSLTYLKRALCLIGEGKRICYPVGGDGNPIISPLVEDPSGVQS</sequence>
<protein>
    <submittedName>
        <fullName evidence="1">Uncharacterized protein</fullName>
    </submittedName>
</protein>
<name>A0A482J752_9CAUD</name>
<reference evidence="1 2" key="1">
    <citation type="submission" date="2019-02" db="EMBL/GenBank/DDBJ databases">
        <authorList>
            <person name="Dietz N.B."/>
            <person name="Gustafson A.N."/>
            <person name="Shibel H."/>
            <person name="LeBlanc-Straceski J.M."/>
            <person name="Volpe E."/>
            <person name="Copelas N.G."/>
            <person name="Magazzu P."/>
            <person name="Ludwig E.M."/>
            <person name="Giuffre D.J."/>
            <person name="Durgin K.B."/>
            <person name="Little B.A."/>
            <person name="Wetmore K.A."/>
            <person name="Jimenez X."/>
            <person name="Kalinowski P."/>
            <person name="Ronai M.J."/>
            <person name="Aull H.G."/>
            <person name="Garlena R.A."/>
            <person name="Russell D.A."/>
            <person name="Pope W.H."/>
            <person name="Jacobs-Sera D."/>
            <person name="Hatfull G.F."/>
        </authorList>
    </citation>
    <scope>NUCLEOTIDE SEQUENCE [LARGE SCALE GENOMIC DNA]</scope>
</reference>
<accession>A0A482J752</accession>
<organism evidence="1 2">
    <name type="scientific">Mycobacterium phage Halena</name>
    <dbReference type="NCBI Taxonomy" id="2517952"/>
    <lineage>
        <taxon>Viruses</taxon>
        <taxon>Duplodnaviria</taxon>
        <taxon>Heunggongvirae</taxon>
        <taxon>Uroviricota</taxon>
        <taxon>Caudoviricetes</taxon>
        <taxon>Vilmaviridae</taxon>
        <taxon>Lclasvirinae</taxon>
        <taxon>Bronvirus</taxon>
        <taxon>Bronvirus bron</taxon>
        <taxon>Mycobacterium virus Bron</taxon>
    </lineage>
</organism>
<gene>
    <name evidence="1" type="primary">99</name>
    <name evidence="1" type="ORF">SEQ_HALENA_99</name>
</gene>